<accession>A0A1S2XIZ4</accession>
<gene>
    <name evidence="17" type="primary">LOC101509878</name>
</gene>
<evidence type="ECO:0000313" key="17">
    <source>
        <dbReference type="RefSeq" id="XP_004489308.1"/>
    </source>
</evidence>
<dbReference type="KEGG" id="cam:101509878"/>
<dbReference type="PaxDb" id="3827-XP_004489308.1"/>
<dbReference type="STRING" id="3827.A0A1S2XIZ4"/>
<dbReference type="GO" id="GO:0006979">
    <property type="term" value="P:response to oxidative stress"/>
    <property type="evidence" value="ECO:0007669"/>
    <property type="project" value="InterPro"/>
</dbReference>
<evidence type="ECO:0000256" key="11">
    <source>
        <dbReference type="ARBA" id="ARBA00023002"/>
    </source>
</evidence>
<dbReference type="GO" id="GO:0046872">
    <property type="term" value="F:metal ion binding"/>
    <property type="evidence" value="ECO:0007669"/>
    <property type="project" value="UniProtKB-KW"/>
</dbReference>
<keyword evidence="16" id="KW-1185">Reference proteome</keyword>
<proteinExistence type="predicted"/>
<keyword evidence="10" id="KW-0223">Dioxygenase</keyword>
<evidence type="ECO:0000313" key="16">
    <source>
        <dbReference type="Proteomes" id="UP000087171"/>
    </source>
</evidence>
<dbReference type="Proteomes" id="UP000087171">
    <property type="component" value="Chromosome Ca2"/>
</dbReference>
<dbReference type="PROSITE" id="PS50292">
    <property type="entry name" value="PEROXIDASE_3"/>
    <property type="match status" value="1"/>
</dbReference>
<dbReference type="AlphaFoldDB" id="A0A1S2XIZ4"/>
<dbReference type="InterPro" id="IPR010255">
    <property type="entry name" value="Haem_peroxidase_sf"/>
</dbReference>
<evidence type="ECO:0000256" key="13">
    <source>
        <dbReference type="ARBA" id="ARBA00023098"/>
    </source>
</evidence>
<dbReference type="InterPro" id="IPR034815">
    <property type="entry name" value="A_dioxygenase"/>
</dbReference>
<evidence type="ECO:0000256" key="3">
    <source>
        <dbReference type="ARBA" id="ARBA00022516"/>
    </source>
</evidence>
<feature type="binding site" description="axial binding residue" evidence="15">
    <location>
        <position position="386"/>
    </location>
    <ligand>
        <name>heme b</name>
        <dbReference type="ChEBI" id="CHEBI:60344"/>
    </ligand>
    <ligandPart>
        <name>Fe</name>
        <dbReference type="ChEBI" id="CHEBI:18248"/>
    </ligandPart>
</feature>
<evidence type="ECO:0000256" key="2">
    <source>
        <dbReference type="ARBA" id="ARBA00001970"/>
    </source>
</evidence>
<dbReference type="GO" id="GO:0006952">
    <property type="term" value="P:defense response"/>
    <property type="evidence" value="ECO:0007669"/>
    <property type="project" value="UniProtKB-KW"/>
</dbReference>
<organism evidence="16 17">
    <name type="scientific">Cicer arietinum</name>
    <name type="common">Chickpea</name>
    <name type="synonym">Garbanzo</name>
    <dbReference type="NCBI Taxonomy" id="3827"/>
    <lineage>
        <taxon>Eukaryota</taxon>
        <taxon>Viridiplantae</taxon>
        <taxon>Streptophyta</taxon>
        <taxon>Embryophyta</taxon>
        <taxon>Tracheophyta</taxon>
        <taxon>Spermatophyta</taxon>
        <taxon>Magnoliopsida</taxon>
        <taxon>eudicotyledons</taxon>
        <taxon>Gunneridae</taxon>
        <taxon>Pentapetalae</taxon>
        <taxon>rosids</taxon>
        <taxon>fabids</taxon>
        <taxon>Fabales</taxon>
        <taxon>Fabaceae</taxon>
        <taxon>Papilionoideae</taxon>
        <taxon>50 kb inversion clade</taxon>
        <taxon>NPAAA clade</taxon>
        <taxon>Hologalegina</taxon>
        <taxon>IRL clade</taxon>
        <taxon>Cicereae</taxon>
        <taxon>Cicer</taxon>
    </lineage>
</organism>
<dbReference type="GO" id="GO:0031408">
    <property type="term" value="P:oxylipin biosynthetic process"/>
    <property type="evidence" value="ECO:0007669"/>
    <property type="project" value="UniProtKB-KW"/>
</dbReference>
<keyword evidence="6 15" id="KW-0479">Metal-binding</keyword>
<dbReference type="GO" id="GO:0006633">
    <property type="term" value="P:fatty acid biosynthetic process"/>
    <property type="evidence" value="ECO:0007669"/>
    <property type="project" value="UniProtKB-KW"/>
</dbReference>
<evidence type="ECO:0000256" key="9">
    <source>
        <dbReference type="ARBA" id="ARBA00022832"/>
    </source>
</evidence>
<evidence type="ECO:0000256" key="8">
    <source>
        <dbReference type="ARBA" id="ARBA00022821"/>
    </source>
</evidence>
<evidence type="ECO:0000256" key="5">
    <source>
        <dbReference type="ARBA" id="ARBA00022617"/>
    </source>
</evidence>
<sequence length="636" mass="73087">MGLIKSLFSRFILQDFHEAVDRMTTLHAFLFLIVHTVDKHDLWHRLPVFIGLIYLVIRRHLHQKYNLLNVGTKPKMFRSSNHHDHPYRTADGKYNDPFNDDAGSQGTFFGRNVHPVYQKDKLLKPDPMVVAAKLLERKTFKDTGKQFNVIAASWIQFMIHDWIDHLEDTKQIEVVAPEEVASQCPLKSFKFFKTKEIPTGLDDIRTGAANIRTPWWDGSVIYGNNQEVLNEVRTSIDGKLKISLKDGTLLHNEDGVAISGDVRNSWAGVSTLQSLFIQEHNLVCDTLKKHHPDLKDEEVYRYARLVTSAVIAKIHTIDWTVELLKTDTLLVGMRANWYGLLGKKFKDTFGHVGTSILSGYVGMKKPDNHGVPYSLTEEFVSVYRMHALLPDTLQLRDDSATPGYNKSPPIIKEIPLYDLIGLQGETTLEEIRVSRQLVSMGHQASGALELWNYPSVLRDLVPHNVDGTERFDHVDLAALEIYRDRERNVARYNQLRRGLLMIPIKKWEDLTDDKETIEVLEEVYGDDVEELDVLVGLMAEKKIKGFAISDTAFTIFLLMASRRLEGDRFFTTDFNEKTYTKEGLKWVNTTESLKDVIDRHYPEMTQKWMNSSSAFSVWDSRPNKHNPIPIYLRGHN</sequence>
<dbReference type="GO" id="GO:0020037">
    <property type="term" value="F:heme binding"/>
    <property type="evidence" value="ECO:0007669"/>
    <property type="project" value="InterPro"/>
</dbReference>
<evidence type="ECO:0000256" key="10">
    <source>
        <dbReference type="ARBA" id="ARBA00022964"/>
    </source>
</evidence>
<dbReference type="OrthoDB" id="823504at2759"/>
<evidence type="ECO:0000256" key="7">
    <source>
        <dbReference type="ARBA" id="ARBA00022767"/>
    </source>
</evidence>
<keyword evidence="13" id="KW-0443">Lipid metabolism</keyword>
<evidence type="ECO:0000256" key="12">
    <source>
        <dbReference type="ARBA" id="ARBA00023004"/>
    </source>
</evidence>
<dbReference type="SUPFAM" id="SSF48113">
    <property type="entry name" value="Heme-dependent peroxidases"/>
    <property type="match status" value="1"/>
</dbReference>
<dbReference type="Gene3D" id="1.10.640.10">
    <property type="entry name" value="Haem peroxidase domain superfamily, animal type"/>
    <property type="match status" value="1"/>
</dbReference>
<name>A0A1S2XIZ4_CICAR</name>
<dbReference type="InterPro" id="IPR050783">
    <property type="entry name" value="Oxylipin_biosynth_metab"/>
</dbReference>
<keyword evidence="12 15" id="KW-0408">Iron</keyword>
<comment type="cofactor">
    <cofactor evidence="2">
        <name>heme b</name>
        <dbReference type="ChEBI" id="CHEBI:60344"/>
    </cofactor>
</comment>
<evidence type="ECO:0000256" key="6">
    <source>
        <dbReference type="ARBA" id="ARBA00022723"/>
    </source>
</evidence>
<dbReference type="PANTHER" id="PTHR11903">
    <property type="entry name" value="PROSTAGLANDIN G/H SYNTHASE"/>
    <property type="match status" value="1"/>
</dbReference>
<dbReference type="CDD" id="cd09818">
    <property type="entry name" value="PIOX_like"/>
    <property type="match status" value="1"/>
</dbReference>
<dbReference type="InterPro" id="IPR037120">
    <property type="entry name" value="Haem_peroxidase_sf_animal"/>
</dbReference>
<keyword evidence="5 15" id="KW-0349">Heme</keyword>
<dbReference type="Pfam" id="PF03098">
    <property type="entry name" value="An_peroxidase"/>
    <property type="match status" value="1"/>
</dbReference>
<dbReference type="GeneID" id="101509878"/>
<reference evidence="16" key="1">
    <citation type="journal article" date="2013" name="Nat. Biotechnol.">
        <title>Draft genome sequence of chickpea (Cicer arietinum) provides a resource for trait improvement.</title>
        <authorList>
            <person name="Varshney R.K."/>
            <person name="Song C."/>
            <person name="Saxena R.K."/>
            <person name="Azam S."/>
            <person name="Yu S."/>
            <person name="Sharpe A.G."/>
            <person name="Cannon S."/>
            <person name="Baek J."/>
            <person name="Rosen B.D."/>
            <person name="Tar'an B."/>
            <person name="Millan T."/>
            <person name="Zhang X."/>
            <person name="Ramsay L.D."/>
            <person name="Iwata A."/>
            <person name="Wang Y."/>
            <person name="Nelson W."/>
            <person name="Farmer A.D."/>
            <person name="Gaur P.M."/>
            <person name="Soderlund C."/>
            <person name="Penmetsa R.V."/>
            <person name="Xu C."/>
            <person name="Bharti A.K."/>
            <person name="He W."/>
            <person name="Winter P."/>
            <person name="Zhao S."/>
            <person name="Hane J.K."/>
            <person name="Carrasquilla-Garcia N."/>
            <person name="Condie J.A."/>
            <person name="Upadhyaya H.D."/>
            <person name="Luo M.C."/>
            <person name="Thudi M."/>
            <person name="Gowda C.L."/>
            <person name="Singh N.P."/>
            <person name="Lichtenzveig J."/>
            <person name="Gali K.K."/>
            <person name="Rubio J."/>
            <person name="Nadarajan N."/>
            <person name="Dolezel J."/>
            <person name="Bansal K.C."/>
            <person name="Xu X."/>
            <person name="Edwards D."/>
            <person name="Zhang G."/>
            <person name="Kahl G."/>
            <person name="Gil J."/>
            <person name="Singh K.B."/>
            <person name="Datta S.K."/>
            <person name="Jackson S.A."/>
            <person name="Wang J."/>
            <person name="Cook D.R."/>
        </authorList>
    </citation>
    <scope>NUCLEOTIDE SEQUENCE [LARGE SCALE GENOMIC DNA]</scope>
    <source>
        <strain evidence="16">cv. CDC Frontier</strain>
    </source>
</reference>
<keyword evidence="14" id="KW-0275">Fatty acid biosynthesis</keyword>
<dbReference type="InterPro" id="IPR019791">
    <property type="entry name" value="Haem_peroxidase_animal"/>
</dbReference>
<dbReference type="GO" id="GO:0016702">
    <property type="term" value="F:oxidoreductase activity, acting on single donors with incorporation of molecular oxygen, incorporation of two atoms of oxygen"/>
    <property type="evidence" value="ECO:0007669"/>
    <property type="project" value="TreeGrafter"/>
</dbReference>
<keyword evidence="11" id="KW-0560">Oxidoreductase</keyword>
<keyword evidence="7" id="KW-0925">Oxylipin biosynthesis</keyword>
<dbReference type="RefSeq" id="XP_004489308.1">
    <property type="nucleotide sequence ID" value="XM_004489251.3"/>
</dbReference>
<protein>
    <submittedName>
        <fullName evidence="17">Alpha-dioxygenase 1</fullName>
    </submittedName>
</protein>
<evidence type="ECO:0000256" key="14">
    <source>
        <dbReference type="ARBA" id="ARBA00023160"/>
    </source>
</evidence>
<keyword evidence="8" id="KW-0611">Plant defense</keyword>
<keyword evidence="9" id="KW-0276">Fatty acid metabolism</keyword>
<dbReference type="eggNOG" id="KOG2408">
    <property type="taxonomic scope" value="Eukaryota"/>
</dbReference>
<dbReference type="PANTHER" id="PTHR11903:SF11">
    <property type="entry name" value="ALPHA-DIOXYGENASE 1"/>
    <property type="match status" value="1"/>
</dbReference>
<dbReference type="GO" id="GO:0004601">
    <property type="term" value="F:peroxidase activity"/>
    <property type="evidence" value="ECO:0007669"/>
    <property type="project" value="UniProtKB-KW"/>
</dbReference>
<evidence type="ECO:0000256" key="1">
    <source>
        <dbReference type="ARBA" id="ARBA00001913"/>
    </source>
</evidence>
<keyword evidence="4" id="KW-0575">Peroxidase</keyword>
<evidence type="ECO:0000256" key="15">
    <source>
        <dbReference type="PIRSR" id="PIRSR619791-2"/>
    </source>
</evidence>
<reference evidence="17" key="2">
    <citation type="submission" date="2025-08" db="UniProtKB">
        <authorList>
            <consortium name="RefSeq"/>
        </authorList>
    </citation>
    <scope>IDENTIFICATION</scope>
    <source>
        <tissue evidence="17">Etiolated seedlings</tissue>
    </source>
</reference>
<keyword evidence="3" id="KW-0444">Lipid biosynthesis</keyword>
<comment type="cofactor">
    <cofactor evidence="1">
        <name>Ca(2+)</name>
        <dbReference type="ChEBI" id="CHEBI:29108"/>
    </cofactor>
</comment>
<evidence type="ECO:0000256" key="4">
    <source>
        <dbReference type="ARBA" id="ARBA00022559"/>
    </source>
</evidence>